<dbReference type="GO" id="GO:0008610">
    <property type="term" value="P:lipid biosynthetic process"/>
    <property type="evidence" value="ECO:0007669"/>
    <property type="project" value="InterPro"/>
</dbReference>
<protein>
    <submittedName>
        <fullName evidence="3">Rhamnosyl O-methyltransferase</fullName>
    </submittedName>
</protein>
<dbReference type="InterPro" id="IPR029063">
    <property type="entry name" value="SAM-dependent_MTases_sf"/>
</dbReference>
<keyword evidence="2 3" id="KW-0808">Transferase</keyword>
<evidence type="ECO:0000313" key="4">
    <source>
        <dbReference type="Proteomes" id="UP000324760"/>
    </source>
</evidence>
<dbReference type="RefSeq" id="WP_138986540.1">
    <property type="nucleotide sequence ID" value="NZ_CP043869.1"/>
</dbReference>
<reference evidence="3 4" key="1">
    <citation type="journal article" date="2019" name="Biochem. Eng. J.">
        <title>Metabolic engineering of the marine bacteria Neptunomonas concharum for the production of acetoin and meso-2,3-butanediol from acetate.</title>
        <authorList>
            <person name="Li W."/>
            <person name="Pu N."/>
            <person name="Liu C.-X."/>
            <person name="Yuan Q.-P."/>
            <person name="Li Z.-J."/>
        </authorList>
    </citation>
    <scope>NUCLEOTIDE SEQUENCE [LARGE SCALE GENOMIC DNA]</scope>
    <source>
        <strain evidence="3 4">JCM17730</strain>
    </source>
</reference>
<evidence type="ECO:0000256" key="2">
    <source>
        <dbReference type="ARBA" id="ARBA00022679"/>
    </source>
</evidence>
<dbReference type="EMBL" id="CP043869">
    <property type="protein sequence ID" value="QEQ95836.1"/>
    <property type="molecule type" value="Genomic_DNA"/>
</dbReference>
<dbReference type="GO" id="GO:0071770">
    <property type="term" value="P:DIM/DIP cell wall layer assembly"/>
    <property type="evidence" value="ECO:0007669"/>
    <property type="project" value="TreeGrafter"/>
</dbReference>
<dbReference type="SUPFAM" id="SSF53335">
    <property type="entry name" value="S-adenosyl-L-methionine-dependent methyltransferases"/>
    <property type="match status" value="1"/>
</dbReference>
<dbReference type="PANTHER" id="PTHR40048:SF1">
    <property type="entry name" value="RHAMNOSYL O-METHYLTRANSFERASE"/>
    <property type="match status" value="1"/>
</dbReference>
<keyword evidence="1 3" id="KW-0489">Methyltransferase</keyword>
<organism evidence="3 4">
    <name type="scientific">Neptunomonas concharum</name>
    <dbReference type="NCBI Taxonomy" id="1031538"/>
    <lineage>
        <taxon>Bacteria</taxon>
        <taxon>Pseudomonadati</taxon>
        <taxon>Pseudomonadota</taxon>
        <taxon>Gammaproteobacteria</taxon>
        <taxon>Oceanospirillales</taxon>
        <taxon>Oceanospirillaceae</taxon>
        <taxon>Neptunomonas</taxon>
    </lineage>
</organism>
<dbReference type="GO" id="GO:0008168">
    <property type="term" value="F:methyltransferase activity"/>
    <property type="evidence" value="ECO:0007669"/>
    <property type="project" value="UniProtKB-KW"/>
</dbReference>
<proteinExistence type="predicted"/>
<dbReference type="AlphaFoldDB" id="A0A5P1R964"/>
<dbReference type="GO" id="GO:0032259">
    <property type="term" value="P:methylation"/>
    <property type="evidence" value="ECO:0007669"/>
    <property type="project" value="UniProtKB-KW"/>
</dbReference>
<dbReference type="Pfam" id="PF04989">
    <property type="entry name" value="RMNT_CmcI"/>
    <property type="match status" value="1"/>
</dbReference>
<evidence type="ECO:0000313" key="3">
    <source>
        <dbReference type="EMBL" id="QEQ95836.1"/>
    </source>
</evidence>
<dbReference type="KEGG" id="ncu:F0U83_03460"/>
<dbReference type="Gene3D" id="3.40.50.150">
    <property type="entry name" value="Vaccinia Virus protein VP39"/>
    <property type="match status" value="1"/>
</dbReference>
<name>A0A5P1R964_9GAMM</name>
<dbReference type="Proteomes" id="UP000324760">
    <property type="component" value="Chromosome"/>
</dbReference>
<evidence type="ECO:0000256" key="1">
    <source>
        <dbReference type="ARBA" id="ARBA00022603"/>
    </source>
</evidence>
<dbReference type="GO" id="GO:0005886">
    <property type="term" value="C:plasma membrane"/>
    <property type="evidence" value="ECO:0007669"/>
    <property type="project" value="TreeGrafter"/>
</dbReference>
<keyword evidence="4" id="KW-1185">Reference proteome</keyword>
<dbReference type="PANTHER" id="PTHR40048">
    <property type="entry name" value="RHAMNOSYL O-METHYLTRANSFERASE"/>
    <property type="match status" value="1"/>
</dbReference>
<accession>A0A5P1R964</accession>
<sequence length="215" mass="24239">MPSEADVKEAYHQWYYNSEVWQEVKFLGVPCYKSVSDMWNYQEILAELKPSLIVEFGTRFGGSALFFSVMGRAVNPDLKVLSVDISHEDVYPQVLLDSAIQLATGSSSDPVIAARIAKMRALFPGKVFFILDSDHTKSHVLAELELLRIVIQSGDYVIVEDGNINGHPVLPGWGEGPYEAVEEYFARYPDDYTIETEREGKFGFTFAPKGFLRKN</sequence>
<dbReference type="OrthoDB" id="189417at2"/>
<dbReference type="InterPro" id="IPR007072">
    <property type="entry name" value="RNMT_CmcI"/>
</dbReference>
<gene>
    <name evidence="3" type="ORF">F0U83_03460</name>
</gene>